<dbReference type="EMBL" id="JBBNAE010000007">
    <property type="protein sequence ID" value="KAK9110853.1"/>
    <property type="molecule type" value="Genomic_DNA"/>
</dbReference>
<keyword evidence="2" id="KW-1185">Reference proteome</keyword>
<organism evidence="1 2">
    <name type="scientific">Stephania japonica</name>
    <dbReference type="NCBI Taxonomy" id="461633"/>
    <lineage>
        <taxon>Eukaryota</taxon>
        <taxon>Viridiplantae</taxon>
        <taxon>Streptophyta</taxon>
        <taxon>Embryophyta</taxon>
        <taxon>Tracheophyta</taxon>
        <taxon>Spermatophyta</taxon>
        <taxon>Magnoliopsida</taxon>
        <taxon>Ranunculales</taxon>
        <taxon>Menispermaceae</taxon>
        <taxon>Menispermoideae</taxon>
        <taxon>Cissampelideae</taxon>
        <taxon>Stephania</taxon>
    </lineage>
</organism>
<evidence type="ECO:0000313" key="1">
    <source>
        <dbReference type="EMBL" id="KAK9110853.1"/>
    </source>
</evidence>
<accession>A0AAP0I947</accession>
<dbReference type="AlphaFoldDB" id="A0AAP0I947"/>
<name>A0AAP0I947_9MAGN</name>
<gene>
    <name evidence="1" type="ORF">Sjap_018913</name>
</gene>
<evidence type="ECO:0000313" key="2">
    <source>
        <dbReference type="Proteomes" id="UP001417504"/>
    </source>
</evidence>
<comment type="caution">
    <text evidence="1">The sequence shown here is derived from an EMBL/GenBank/DDBJ whole genome shotgun (WGS) entry which is preliminary data.</text>
</comment>
<protein>
    <submittedName>
        <fullName evidence="1">Uncharacterized protein</fullName>
    </submittedName>
</protein>
<sequence length="212" mass="23156">MWDNVSRGGGVGHPWLLYILNRKCLSLLLITSSRWNGRRCGGRRRPCLGHRSLHKSQKSPICGGDAMAVLICRSGCGGAAVIGDDFRWFIGVPTVPNHPSPRSKRAGYGGFVFGYGREWWFCDLARVSPASLCRSGSLPMSDNTSDIVTFSPETTRRGGTVIDAMTWGTVGDLTMSIMESHSPGASISMMMSRNGGDMRELFILRRVVVKAT</sequence>
<proteinExistence type="predicted"/>
<dbReference type="Proteomes" id="UP001417504">
    <property type="component" value="Unassembled WGS sequence"/>
</dbReference>
<reference evidence="1 2" key="1">
    <citation type="submission" date="2024-01" db="EMBL/GenBank/DDBJ databases">
        <title>Genome assemblies of Stephania.</title>
        <authorList>
            <person name="Yang L."/>
        </authorList>
    </citation>
    <scope>NUCLEOTIDE SEQUENCE [LARGE SCALE GENOMIC DNA]</scope>
    <source>
        <strain evidence="1">QJT</strain>
        <tissue evidence="1">Leaf</tissue>
    </source>
</reference>